<dbReference type="Pfam" id="PF00814">
    <property type="entry name" value="TsaD"/>
    <property type="match status" value="1"/>
</dbReference>
<gene>
    <name evidence="2" type="primary">tsaB</name>
    <name evidence="2" type="ORF">H9657_08725</name>
</gene>
<keyword evidence="3" id="KW-1185">Reference proteome</keyword>
<organism evidence="2 3">
    <name type="scientific">Cellulomonas avistercoris</name>
    <dbReference type="NCBI Taxonomy" id="2762242"/>
    <lineage>
        <taxon>Bacteria</taxon>
        <taxon>Bacillati</taxon>
        <taxon>Actinomycetota</taxon>
        <taxon>Actinomycetes</taxon>
        <taxon>Micrococcales</taxon>
        <taxon>Cellulomonadaceae</taxon>
        <taxon>Cellulomonas</taxon>
    </lineage>
</organism>
<name>A0ABR8QD57_9CELL</name>
<protein>
    <submittedName>
        <fullName evidence="2">tRNA (Adenosine(37)-N6)-threonylcarbamoyltransferase complex dimerization subunit type 1 TsaB</fullName>
    </submittedName>
</protein>
<dbReference type="CDD" id="cd24032">
    <property type="entry name" value="ASKHA_NBD_TsaB"/>
    <property type="match status" value="1"/>
</dbReference>
<sequence length="230" mass="23974">MMHLGIDTSGAVAASLVLDADRADTLTDDEPRRHAELLAPLVTQLLARHGRAARDLESVVVGTGPAPFTGLRVGLVTARVLGLSLGIPVHGVPSLDALAEAAARFAGLEDGTPLLVVTDARRREVYWSRYEVRGGAAVTTAGPDVAPPADVPRTPDDVVLGAGRDLYPQVFGEPDPRVAAGSPALRSPDPALLVRIAQRRLAAGEALPADPLYLRRPDAVPPAGAKRVLA</sequence>
<evidence type="ECO:0000259" key="1">
    <source>
        <dbReference type="Pfam" id="PF00814"/>
    </source>
</evidence>
<dbReference type="NCBIfam" id="TIGR03725">
    <property type="entry name" value="T6A_YeaZ"/>
    <property type="match status" value="1"/>
</dbReference>
<accession>A0ABR8QD57</accession>
<dbReference type="InterPro" id="IPR043129">
    <property type="entry name" value="ATPase_NBD"/>
</dbReference>
<evidence type="ECO:0000313" key="2">
    <source>
        <dbReference type="EMBL" id="MBD7918358.1"/>
    </source>
</evidence>
<dbReference type="Gene3D" id="3.30.420.40">
    <property type="match status" value="2"/>
</dbReference>
<reference evidence="2 3" key="1">
    <citation type="submission" date="2020-08" db="EMBL/GenBank/DDBJ databases">
        <title>A Genomic Blueprint of the Chicken Gut Microbiome.</title>
        <authorList>
            <person name="Gilroy R."/>
            <person name="Ravi A."/>
            <person name="Getino M."/>
            <person name="Pursley I."/>
            <person name="Horton D.L."/>
            <person name="Alikhan N.-F."/>
            <person name="Baker D."/>
            <person name="Gharbi K."/>
            <person name="Hall N."/>
            <person name="Watson M."/>
            <person name="Adriaenssens E.M."/>
            <person name="Foster-Nyarko E."/>
            <person name="Jarju S."/>
            <person name="Secka A."/>
            <person name="Antonio M."/>
            <person name="Oren A."/>
            <person name="Chaudhuri R."/>
            <person name="La Ragione R.M."/>
            <person name="Hildebrand F."/>
            <person name="Pallen M.J."/>
        </authorList>
    </citation>
    <scope>NUCLEOTIDE SEQUENCE [LARGE SCALE GENOMIC DNA]</scope>
    <source>
        <strain evidence="2 3">Sa3CUA2</strain>
    </source>
</reference>
<dbReference type="InterPro" id="IPR000905">
    <property type="entry name" value="Gcp-like_dom"/>
</dbReference>
<dbReference type="InterPro" id="IPR022496">
    <property type="entry name" value="T6A_TsaB"/>
</dbReference>
<evidence type="ECO:0000313" key="3">
    <source>
        <dbReference type="Proteomes" id="UP000604241"/>
    </source>
</evidence>
<proteinExistence type="predicted"/>
<comment type="caution">
    <text evidence="2">The sequence shown here is derived from an EMBL/GenBank/DDBJ whole genome shotgun (WGS) entry which is preliminary data.</text>
</comment>
<dbReference type="Proteomes" id="UP000604241">
    <property type="component" value="Unassembled WGS sequence"/>
</dbReference>
<feature type="domain" description="Gcp-like" evidence="1">
    <location>
        <begin position="32"/>
        <end position="151"/>
    </location>
</feature>
<dbReference type="EMBL" id="JACSQV010000006">
    <property type="protein sequence ID" value="MBD7918358.1"/>
    <property type="molecule type" value="Genomic_DNA"/>
</dbReference>
<dbReference type="SUPFAM" id="SSF53067">
    <property type="entry name" value="Actin-like ATPase domain"/>
    <property type="match status" value="2"/>
</dbReference>